<dbReference type="SMR" id="B4PIJ7"/>
<dbReference type="eggNOG" id="KOG3151">
    <property type="taxonomic scope" value="Eukaryota"/>
</dbReference>
<dbReference type="PROSITE" id="PS50250">
    <property type="entry name" value="PCI"/>
    <property type="match status" value="1"/>
</dbReference>
<reference evidence="5 6" key="2">
    <citation type="journal article" date="2007" name="PLoS Biol.">
        <title>Principles of genome evolution in the Drosophila melanogaster species group.</title>
        <authorList>
            <person name="Ranz J.M."/>
            <person name="Maurin D."/>
            <person name="Chan Y.S."/>
            <person name="von Grotthuss M."/>
            <person name="Hillier L.W."/>
            <person name="Roote J."/>
            <person name="Ashburner M."/>
            <person name="Bergman C.M."/>
        </authorList>
    </citation>
    <scope>NUCLEOTIDE SEQUENCE [LARGE SCALE GENOMIC DNA]</scope>
    <source>
        <strain evidence="6">Tai18E2 / Tucson 14021-0261.01</strain>
    </source>
</reference>
<dbReference type="KEGG" id="dya:Dyak_GE19991"/>
<evidence type="ECO:0000256" key="1">
    <source>
        <dbReference type="ARBA" id="ARBA00009627"/>
    </source>
</evidence>
<evidence type="ECO:0000313" key="6">
    <source>
        <dbReference type="Proteomes" id="UP000002282"/>
    </source>
</evidence>
<dbReference type="FunFam" id="1.25.40.990:FF:000028">
    <property type="entry name" value="GM24516"/>
    <property type="match status" value="1"/>
</dbReference>
<reference evidence="5 6" key="1">
    <citation type="journal article" date="2007" name="Nature">
        <title>Evolution of genes and genomes on the Drosophila phylogeny.</title>
        <authorList>
            <consortium name="Drosophila 12 Genomes Consortium"/>
            <person name="Clark A.G."/>
            <person name="Eisen M.B."/>
            <person name="Smith D.R."/>
            <person name="Bergman C.M."/>
            <person name="Oliver B."/>
            <person name="Markow T.A."/>
            <person name="Kaufman T.C."/>
            <person name="Kellis M."/>
            <person name="Gelbart W."/>
            <person name="Iyer V.N."/>
            <person name="Pollard D.A."/>
            <person name="Sackton T.B."/>
            <person name="Larracuente A.M."/>
            <person name="Singh N.D."/>
            <person name="Abad J.P."/>
            <person name="Abt D.N."/>
            <person name="Adryan B."/>
            <person name="Aguade M."/>
            <person name="Akashi H."/>
            <person name="Anderson W.W."/>
            <person name="Aquadro C.F."/>
            <person name="Ardell D.H."/>
            <person name="Arguello R."/>
            <person name="Artieri C.G."/>
            <person name="Barbash D.A."/>
            <person name="Barker D."/>
            <person name="Barsanti P."/>
            <person name="Batterham P."/>
            <person name="Batzoglou S."/>
            <person name="Begun D."/>
            <person name="Bhutkar A."/>
            <person name="Blanco E."/>
            <person name="Bosak S.A."/>
            <person name="Bradley R.K."/>
            <person name="Brand A.D."/>
            <person name="Brent M.R."/>
            <person name="Brooks A.N."/>
            <person name="Brown R.H."/>
            <person name="Butlin R.K."/>
            <person name="Caggese C."/>
            <person name="Calvi B.R."/>
            <person name="Bernardo de Carvalho A."/>
            <person name="Caspi A."/>
            <person name="Castrezana S."/>
            <person name="Celniker S.E."/>
            <person name="Chang J.L."/>
            <person name="Chapple C."/>
            <person name="Chatterji S."/>
            <person name="Chinwalla A."/>
            <person name="Civetta A."/>
            <person name="Clifton S.W."/>
            <person name="Comeron J.M."/>
            <person name="Costello J.C."/>
            <person name="Coyne J.A."/>
            <person name="Daub J."/>
            <person name="David R.G."/>
            <person name="Delcher A.L."/>
            <person name="Delehaunty K."/>
            <person name="Do C.B."/>
            <person name="Ebling H."/>
            <person name="Edwards K."/>
            <person name="Eickbush T."/>
            <person name="Evans J.D."/>
            <person name="Filipski A."/>
            <person name="Findeiss S."/>
            <person name="Freyhult E."/>
            <person name="Fulton L."/>
            <person name="Fulton R."/>
            <person name="Garcia A.C."/>
            <person name="Gardiner A."/>
            <person name="Garfield D.A."/>
            <person name="Garvin B.E."/>
            <person name="Gibson G."/>
            <person name="Gilbert D."/>
            <person name="Gnerre S."/>
            <person name="Godfrey J."/>
            <person name="Good R."/>
            <person name="Gotea V."/>
            <person name="Gravely B."/>
            <person name="Greenberg A.J."/>
            <person name="Griffiths-Jones S."/>
            <person name="Gross S."/>
            <person name="Guigo R."/>
            <person name="Gustafson E.A."/>
            <person name="Haerty W."/>
            <person name="Hahn M.W."/>
            <person name="Halligan D.L."/>
            <person name="Halpern A.L."/>
            <person name="Halter G.M."/>
            <person name="Han M.V."/>
            <person name="Heger A."/>
            <person name="Hillier L."/>
            <person name="Hinrichs A.S."/>
            <person name="Holmes I."/>
            <person name="Hoskins R.A."/>
            <person name="Hubisz M.J."/>
            <person name="Hultmark D."/>
            <person name="Huntley M.A."/>
            <person name="Jaffe D.B."/>
            <person name="Jagadeeshan S."/>
            <person name="Jeck W.R."/>
            <person name="Johnson J."/>
            <person name="Jones C.D."/>
            <person name="Jordan W.C."/>
            <person name="Karpen G.H."/>
            <person name="Kataoka E."/>
            <person name="Keightley P.D."/>
            <person name="Kheradpour P."/>
            <person name="Kirkness E.F."/>
            <person name="Koerich L.B."/>
            <person name="Kristiansen K."/>
            <person name="Kudrna D."/>
            <person name="Kulathinal R.J."/>
            <person name="Kumar S."/>
            <person name="Kwok R."/>
            <person name="Lander E."/>
            <person name="Langley C.H."/>
            <person name="Lapoint R."/>
            <person name="Lazzaro B.P."/>
            <person name="Lee S.J."/>
            <person name="Levesque L."/>
            <person name="Li R."/>
            <person name="Lin C.F."/>
            <person name="Lin M.F."/>
            <person name="Lindblad-Toh K."/>
            <person name="Llopart A."/>
            <person name="Long M."/>
            <person name="Low L."/>
            <person name="Lozovsky E."/>
            <person name="Lu J."/>
            <person name="Luo M."/>
            <person name="Machado C.A."/>
            <person name="Makalowski W."/>
            <person name="Marzo M."/>
            <person name="Matsuda M."/>
            <person name="Matzkin L."/>
            <person name="McAllister B."/>
            <person name="McBride C.S."/>
            <person name="McKernan B."/>
            <person name="McKernan K."/>
            <person name="Mendez-Lago M."/>
            <person name="Minx P."/>
            <person name="Mollenhauer M.U."/>
            <person name="Montooth K."/>
            <person name="Mount S.M."/>
            <person name="Mu X."/>
            <person name="Myers E."/>
            <person name="Negre B."/>
            <person name="Newfeld S."/>
            <person name="Nielsen R."/>
            <person name="Noor M.A."/>
            <person name="O'Grady P."/>
            <person name="Pachter L."/>
            <person name="Papaceit M."/>
            <person name="Parisi M.J."/>
            <person name="Parisi M."/>
            <person name="Parts L."/>
            <person name="Pedersen J.S."/>
            <person name="Pesole G."/>
            <person name="Phillippy A.M."/>
            <person name="Ponting C.P."/>
            <person name="Pop M."/>
            <person name="Porcelli D."/>
            <person name="Powell J.R."/>
            <person name="Prohaska S."/>
            <person name="Pruitt K."/>
            <person name="Puig M."/>
            <person name="Quesneville H."/>
            <person name="Ram K.R."/>
            <person name="Rand D."/>
            <person name="Rasmussen M.D."/>
            <person name="Reed L.K."/>
            <person name="Reenan R."/>
            <person name="Reily A."/>
            <person name="Remington K.A."/>
            <person name="Rieger T.T."/>
            <person name="Ritchie M.G."/>
            <person name="Robin C."/>
            <person name="Rogers Y.H."/>
            <person name="Rohde C."/>
            <person name="Rozas J."/>
            <person name="Rubenfield M.J."/>
            <person name="Ruiz A."/>
            <person name="Russo S."/>
            <person name="Salzberg S.L."/>
            <person name="Sanchez-Gracia A."/>
            <person name="Saranga D.J."/>
            <person name="Sato H."/>
            <person name="Schaeffer S.W."/>
            <person name="Schatz M.C."/>
            <person name="Schlenke T."/>
            <person name="Schwartz R."/>
            <person name="Segarra C."/>
            <person name="Singh R.S."/>
            <person name="Sirot L."/>
            <person name="Sirota M."/>
            <person name="Sisneros N.B."/>
            <person name="Smith C.D."/>
            <person name="Smith T.F."/>
            <person name="Spieth J."/>
            <person name="Stage D.E."/>
            <person name="Stark A."/>
            <person name="Stephan W."/>
            <person name="Strausberg R.L."/>
            <person name="Strempel S."/>
            <person name="Sturgill D."/>
            <person name="Sutton G."/>
            <person name="Sutton G.G."/>
            <person name="Tao W."/>
            <person name="Teichmann S."/>
            <person name="Tobari Y.N."/>
            <person name="Tomimura Y."/>
            <person name="Tsolas J.M."/>
            <person name="Valente V.L."/>
            <person name="Venter E."/>
            <person name="Venter J.C."/>
            <person name="Vicario S."/>
            <person name="Vieira F.G."/>
            <person name="Vilella A.J."/>
            <person name="Villasante A."/>
            <person name="Walenz B."/>
            <person name="Wang J."/>
            <person name="Wasserman M."/>
            <person name="Watts T."/>
            <person name="Wilson D."/>
            <person name="Wilson R.K."/>
            <person name="Wing R.A."/>
            <person name="Wolfner M.F."/>
            <person name="Wong A."/>
            <person name="Wong G.K."/>
            <person name="Wu C.I."/>
            <person name="Wu G."/>
            <person name="Yamamoto D."/>
            <person name="Yang H.P."/>
            <person name="Yang S.P."/>
            <person name="Yorke J.A."/>
            <person name="Yoshida K."/>
            <person name="Zdobnov E."/>
            <person name="Zhang P."/>
            <person name="Zhang Y."/>
            <person name="Zimin A.V."/>
            <person name="Baldwin J."/>
            <person name="Abdouelleil A."/>
            <person name="Abdulkadir J."/>
            <person name="Abebe A."/>
            <person name="Abera B."/>
            <person name="Abreu J."/>
            <person name="Acer S.C."/>
            <person name="Aftuck L."/>
            <person name="Alexander A."/>
            <person name="An P."/>
            <person name="Anderson E."/>
            <person name="Anderson S."/>
            <person name="Arachi H."/>
            <person name="Azer M."/>
            <person name="Bachantsang P."/>
            <person name="Barry A."/>
            <person name="Bayul T."/>
            <person name="Berlin A."/>
            <person name="Bessette D."/>
            <person name="Bloom T."/>
            <person name="Blye J."/>
            <person name="Boguslavskiy L."/>
            <person name="Bonnet C."/>
            <person name="Boukhgalter B."/>
            <person name="Bourzgui I."/>
            <person name="Brown A."/>
            <person name="Cahill P."/>
            <person name="Channer S."/>
            <person name="Cheshatsang Y."/>
            <person name="Chuda L."/>
            <person name="Citroen M."/>
            <person name="Collymore A."/>
            <person name="Cooke P."/>
            <person name="Costello M."/>
            <person name="D'Aco K."/>
            <person name="Daza R."/>
            <person name="De Haan G."/>
            <person name="DeGray S."/>
            <person name="DeMaso C."/>
            <person name="Dhargay N."/>
            <person name="Dooley K."/>
            <person name="Dooley E."/>
            <person name="Doricent M."/>
            <person name="Dorje P."/>
            <person name="Dorjee K."/>
            <person name="Dupes A."/>
            <person name="Elong R."/>
            <person name="Falk J."/>
            <person name="Farina A."/>
            <person name="Faro S."/>
            <person name="Ferguson D."/>
            <person name="Fisher S."/>
            <person name="Foley C.D."/>
            <person name="Franke A."/>
            <person name="Friedrich D."/>
            <person name="Gadbois L."/>
            <person name="Gearin G."/>
            <person name="Gearin C.R."/>
            <person name="Giannoukos G."/>
            <person name="Goode T."/>
            <person name="Graham J."/>
            <person name="Grandbois E."/>
            <person name="Grewal S."/>
            <person name="Gyaltsen K."/>
            <person name="Hafez N."/>
            <person name="Hagos B."/>
            <person name="Hall J."/>
            <person name="Henson C."/>
            <person name="Hollinger A."/>
            <person name="Honan T."/>
            <person name="Huard M.D."/>
            <person name="Hughes L."/>
            <person name="Hurhula B."/>
            <person name="Husby M.E."/>
            <person name="Kamat A."/>
            <person name="Kanga B."/>
            <person name="Kashin S."/>
            <person name="Khazanovich D."/>
            <person name="Kisner P."/>
            <person name="Lance K."/>
            <person name="Lara M."/>
            <person name="Lee W."/>
            <person name="Lennon N."/>
            <person name="Letendre F."/>
            <person name="LeVine R."/>
            <person name="Lipovsky A."/>
            <person name="Liu X."/>
            <person name="Liu J."/>
            <person name="Liu S."/>
            <person name="Lokyitsang T."/>
            <person name="Lokyitsang Y."/>
            <person name="Lubonja R."/>
            <person name="Lui A."/>
            <person name="MacDonald P."/>
            <person name="Magnisalis V."/>
            <person name="Maru K."/>
            <person name="Matthews C."/>
            <person name="McCusker W."/>
            <person name="McDonough S."/>
            <person name="Mehta T."/>
            <person name="Meldrim J."/>
            <person name="Meneus L."/>
            <person name="Mihai O."/>
            <person name="Mihalev A."/>
            <person name="Mihova T."/>
            <person name="Mittelman R."/>
            <person name="Mlenga V."/>
            <person name="Montmayeur A."/>
            <person name="Mulrain L."/>
            <person name="Navidi A."/>
            <person name="Naylor J."/>
            <person name="Negash T."/>
            <person name="Nguyen T."/>
            <person name="Nguyen N."/>
            <person name="Nicol R."/>
            <person name="Norbu C."/>
            <person name="Norbu N."/>
            <person name="Novod N."/>
            <person name="O'Neill B."/>
            <person name="Osman S."/>
            <person name="Markiewicz E."/>
            <person name="Oyono O.L."/>
            <person name="Patti C."/>
            <person name="Phunkhang P."/>
            <person name="Pierre F."/>
            <person name="Priest M."/>
            <person name="Raghuraman S."/>
            <person name="Rege F."/>
            <person name="Reyes R."/>
            <person name="Rise C."/>
            <person name="Rogov P."/>
            <person name="Ross K."/>
            <person name="Ryan E."/>
            <person name="Settipalli S."/>
            <person name="Shea T."/>
            <person name="Sherpa N."/>
            <person name="Shi L."/>
            <person name="Shih D."/>
            <person name="Sparrow T."/>
            <person name="Spaulding J."/>
            <person name="Stalker J."/>
            <person name="Stange-Thomann N."/>
            <person name="Stavropoulos S."/>
            <person name="Stone C."/>
            <person name="Strader C."/>
            <person name="Tesfaye S."/>
            <person name="Thomson T."/>
            <person name="Thoulutsang Y."/>
            <person name="Thoulutsang D."/>
            <person name="Topham K."/>
            <person name="Topping I."/>
            <person name="Tsamla T."/>
            <person name="Vassiliev H."/>
            <person name="Vo A."/>
            <person name="Wangchuk T."/>
            <person name="Wangdi T."/>
            <person name="Weiand M."/>
            <person name="Wilkinson J."/>
            <person name="Wilson A."/>
            <person name="Yadav S."/>
            <person name="Young G."/>
            <person name="Yu Q."/>
            <person name="Zembek L."/>
            <person name="Zhong D."/>
            <person name="Zimmer A."/>
            <person name="Zwirko Z."/>
            <person name="Jaffe D.B."/>
            <person name="Alvarez P."/>
            <person name="Brockman W."/>
            <person name="Butler J."/>
            <person name="Chin C."/>
            <person name="Gnerre S."/>
            <person name="Grabherr M."/>
            <person name="Kleber M."/>
            <person name="Mauceli E."/>
            <person name="MacCallum I."/>
        </authorList>
    </citation>
    <scope>NUCLEOTIDE SEQUENCE [LARGE SCALE GENOMIC DNA]</scope>
    <source>
        <strain evidence="6">Tai18E2 / Tucson 14021-0261.01</strain>
    </source>
</reference>
<dbReference type="GO" id="GO:0008541">
    <property type="term" value="C:proteasome regulatory particle, lid subcomplex"/>
    <property type="evidence" value="ECO:0007669"/>
    <property type="project" value="TreeGrafter"/>
</dbReference>
<name>B4PIJ7_DROYA</name>
<dbReference type="OrthoDB" id="409122at2759"/>
<dbReference type="Gene3D" id="1.25.40.990">
    <property type="match status" value="1"/>
</dbReference>
<comment type="similarity">
    <text evidence="1">Belongs to the proteasome subunit S14 family.</text>
</comment>
<dbReference type="GO" id="GO:0005634">
    <property type="term" value="C:nucleus"/>
    <property type="evidence" value="ECO:0007669"/>
    <property type="project" value="TreeGrafter"/>
</dbReference>
<dbReference type="PANTHER" id="PTHR12387:SF0">
    <property type="entry name" value="26S PROTEASOME NON-ATPASE REGULATORY SUBUNIT 8"/>
    <property type="match status" value="1"/>
</dbReference>
<dbReference type="InterPro" id="IPR006746">
    <property type="entry name" value="26S_Psome_Rpn12"/>
</dbReference>
<keyword evidence="3" id="KW-0647">Proteasome</keyword>
<dbReference type="Proteomes" id="UP000002282">
    <property type="component" value="Chromosome 3L"/>
</dbReference>
<dbReference type="PANTHER" id="PTHR12387">
    <property type="entry name" value="26S PROTEASOME NON-ATPASE REGULATORY SUBUNIT 8"/>
    <property type="match status" value="1"/>
</dbReference>
<organism evidence="5 6">
    <name type="scientific">Drosophila yakuba</name>
    <name type="common">Fruit fly</name>
    <dbReference type="NCBI Taxonomy" id="7245"/>
    <lineage>
        <taxon>Eukaryota</taxon>
        <taxon>Metazoa</taxon>
        <taxon>Ecdysozoa</taxon>
        <taxon>Arthropoda</taxon>
        <taxon>Hexapoda</taxon>
        <taxon>Insecta</taxon>
        <taxon>Pterygota</taxon>
        <taxon>Neoptera</taxon>
        <taxon>Endopterygota</taxon>
        <taxon>Diptera</taxon>
        <taxon>Brachycera</taxon>
        <taxon>Muscomorpha</taxon>
        <taxon>Ephydroidea</taxon>
        <taxon>Drosophilidae</taxon>
        <taxon>Drosophila</taxon>
        <taxon>Sophophora</taxon>
    </lineage>
</organism>
<dbReference type="AlphaFoldDB" id="B4PIJ7"/>
<feature type="domain" description="PCI" evidence="4">
    <location>
        <begin position="104"/>
        <end position="276"/>
    </location>
</feature>
<dbReference type="InterPro" id="IPR000717">
    <property type="entry name" value="PCI_dom"/>
</dbReference>
<evidence type="ECO:0000313" key="5">
    <source>
        <dbReference type="EMBL" id="EDW94554.2"/>
    </source>
</evidence>
<proteinExistence type="inferred from homology"/>
<evidence type="ECO:0000256" key="2">
    <source>
        <dbReference type="ARBA" id="ARBA00014939"/>
    </source>
</evidence>
<evidence type="ECO:0000259" key="4">
    <source>
        <dbReference type="PROSITE" id="PS50250"/>
    </source>
</evidence>
<protein>
    <recommendedName>
        <fullName evidence="2">26S proteasome non-ATPase regulatory subunit 8</fullName>
    </recommendedName>
</protein>
<dbReference type="GO" id="GO:0043161">
    <property type="term" value="P:proteasome-mediated ubiquitin-dependent protein catabolic process"/>
    <property type="evidence" value="ECO:0007669"/>
    <property type="project" value="TreeGrafter"/>
</dbReference>
<dbReference type="InterPro" id="IPR033464">
    <property type="entry name" value="CSN8_PSD8_EIF3K"/>
</dbReference>
<sequence length="292" mass="34102">MYRFKLCPVNQNEQNFHTREFSRRPNLAVIMSNLYTELKNEWSKHAPNLALCSHLLDGFKLELVRSNFGTIQTASSSKQKDQLIKSREMLEIAVEHSITIKDYAAFERYMAQLNTYYYDYDKYLESSKHMHKFMGLNLLYMLATNRIADFHIELERLPSALLLHDSFIKPVLALENYYMEGRYNKILQAKKSMPSEIYSNFMDILVNTAREEIASCMEKSYLKMAPKQAAQRLGLRPGSKELLELASKRQWCLDEEGNYNYAGLHTRPMEKVPAKDIATHNLTYAQELEKIV</sequence>
<gene>
    <name evidence="5" type="primary">Dyak\GE19991</name>
    <name evidence="5" type="synonym">dyak_GLEANR_3842</name>
    <name evidence="5" type="synonym">GE19991</name>
    <name evidence="5" type="ORF">Dyak_GE19991</name>
</gene>
<keyword evidence="6" id="KW-1185">Reference proteome</keyword>
<accession>B4PIJ7</accession>
<dbReference type="GO" id="GO:0005829">
    <property type="term" value="C:cytosol"/>
    <property type="evidence" value="ECO:0007669"/>
    <property type="project" value="TreeGrafter"/>
</dbReference>
<dbReference type="EMBL" id="CM000159">
    <property type="protein sequence ID" value="EDW94554.2"/>
    <property type="molecule type" value="Genomic_DNA"/>
</dbReference>
<dbReference type="Pfam" id="PF10075">
    <property type="entry name" value="CSN8_PSD8_EIF3K"/>
    <property type="match status" value="1"/>
</dbReference>
<evidence type="ECO:0000256" key="3">
    <source>
        <dbReference type="ARBA" id="ARBA00022942"/>
    </source>
</evidence>
<dbReference type="HOGENOM" id="CLU_046003_2_1_1"/>